<dbReference type="HOGENOM" id="CLU_3273164_0_0_4"/>
<gene>
    <name evidence="1" type="ORF">HMPREF9123_0756</name>
</gene>
<organism evidence="1 2">
    <name type="scientific">Neisseria bacilliformis ATCC BAA-1200</name>
    <dbReference type="NCBI Taxonomy" id="888742"/>
    <lineage>
        <taxon>Bacteria</taxon>
        <taxon>Pseudomonadati</taxon>
        <taxon>Pseudomonadota</taxon>
        <taxon>Betaproteobacteria</taxon>
        <taxon>Neisseriales</taxon>
        <taxon>Neisseriaceae</taxon>
        <taxon>Neisseria</taxon>
    </lineage>
</organism>
<accession>F2BAM5</accession>
<evidence type="ECO:0000313" key="2">
    <source>
        <dbReference type="Proteomes" id="UP000004105"/>
    </source>
</evidence>
<protein>
    <submittedName>
        <fullName evidence="1">Uncharacterized protein</fullName>
    </submittedName>
</protein>
<keyword evidence="2" id="KW-1185">Reference proteome</keyword>
<name>F2BAM5_9NEIS</name>
<sequence>MPSCAIGADRGCILSEISEYRIMQYGKIQQPVAVNSPVLQE</sequence>
<dbReference type="EMBL" id="AFAY01000012">
    <property type="protein sequence ID" value="EGF11640.1"/>
    <property type="molecule type" value="Genomic_DNA"/>
</dbReference>
<dbReference type="Proteomes" id="UP000004105">
    <property type="component" value="Unassembled WGS sequence"/>
</dbReference>
<evidence type="ECO:0000313" key="1">
    <source>
        <dbReference type="EMBL" id="EGF11640.1"/>
    </source>
</evidence>
<proteinExistence type="predicted"/>
<dbReference type="AlphaFoldDB" id="F2BAM5"/>
<reference evidence="1 2" key="1">
    <citation type="submission" date="2011-02" db="EMBL/GenBank/DDBJ databases">
        <authorList>
            <person name="Muzny D."/>
            <person name="Qin X."/>
            <person name="Deng J."/>
            <person name="Jiang H."/>
            <person name="Liu Y."/>
            <person name="Qu J."/>
            <person name="Song X.-Z."/>
            <person name="Zhang L."/>
            <person name="Thornton R."/>
            <person name="Coyle M."/>
            <person name="Francisco L."/>
            <person name="Jackson L."/>
            <person name="Javaid M."/>
            <person name="Korchina V."/>
            <person name="Kovar C."/>
            <person name="Mata R."/>
            <person name="Mathew T."/>
            <person name="Ngo R."/>
            <person name="Nguyen L."/>
            <person name="Nguyen N."/>
            <person name="Okwuonu G."/>
            <person name="Ongeri F."/>
            <person name="Pham C."/>
            <person name="Simmons D."/>
            <person name="Wilczek-Boney K."/>
            <person name="Hale W."/>
            <person name="Jakkamsetti A."/>
            <person name="Pham P."/>
            <person name="Ruth R."/>
            <person name="San Lucas F."/>
            <person name="Warren J."/>
            <person name="Zhang J."/>
            <person name="Zhao Z."/>
            <person name="Zhou C."/>
            <person name="Zhu D."/>
            <person name="Lee S."/>
            <person name="Bess C."/>
            <person name="Blankenburg K."/>
            <person name="Forbes L."/>
            <person name="Fu Q."/>
            <person name="Gubbala S."/>
            <person name="Hirani K."/>
            <person name="Jayaseelan J.C."/>
            <person name="Lara F."/>
            <person name="Munidasa M."/>
            <person name="Palculict T."/>
            <person name="Patil S."/>
            <person name="Pu L.-L."/>
            <person name="Saada N."/>
            <person name="Tang L."/>
            <person name="Weissenberger G."/>
            <person name="Zhu Y."/>
            <person name="Hemphill L."/>
            <person name="Shang Y."/>
            <person name="Youmans B."/>
            <person name="Ayvaz T."/>
            <person name="Ross M."/>
            <person name="Santibanez J."/>
            <person name="Aqrawi P."/>
            <person name="Gross S."/>
            <person name="Joshi V."/>
            <person name="Fowler G."/>
            <person name="Nazareth L."/>
            <person name="Reid J."/>
            <person name="Worley K."/>
            <person name="Petrosino J."/>
            <person name="Highlander S."/>
            <person name="Gibbs R."/>
        </authorList>
    </citation>
    <scope>NUCLEOTIDE SEQUENCE [LARGE SCALE GENOMIC DNA]</scope>
    <source>
        <strain evidence="1 2">ATCC BAA-1200</strain>
    </source>
</reference>
<comment type="caution">
    <text evidence="1">The sequence shown here is derived from an EMBL/GenBank/DDBJ whole genome shotgun (WGS) entry which is preliminary data.</text>
</comment>